<feature type="non-terminal residue" evidence="2">
    <location>
        <position position="78"/>
    </location>
</feature>
<gene>
    <name evidence="2" type="ORF">LCGC14_3159630</name>
</gene>
<feature type="domain" description="Gfo/Idh/MocA-like oxidoreductase N-terminal" evidence="1">
    <location>
        <begin position="5"/>
        <end position="76"/>
    </location>
</feature>
<dbReference type="GO" id="GO:0000166">
    <property type="term" value="F:nucleotide binding"/>
    <property type="evidence" value="ECO:0007669"/>
    <property type="project" value="InterPro"/>
</dbReference>
<name>A0A0F8YG47_9ZZZZ</name>
<dbReference type="Gene3D" id="3.40.50.720">
    <property type="entry name" value="NAD(P)-binding Rossmann-like Domain"/>
    <property type="match status" value="1"/>
</dbReference>
<dbReference type="InterPro" id="IPR036291">
    <property type="entry name" value="NAD(P)-bd_dom_sf"/>
</dbReference>
<evidence type="ECO:0000259" key="1">
    <source>
        <dbReference type="Pfam" id="PF01408"/>
    </source>
</evidence>
<dbReference type="SUPFAM" id="SSF51735">
    <property type="entry name" value="NAD(P)-binding Rossmann-fold domains"/>
    <property type="match status" value="1"/>
</dbReference>
<proteinExistence type="predicted"/>
<dbReference type="AlphaFoldDB" id="A0A0F8YG47"/>
<organism evidence="2">
    <name type="scientific">marine sediment metagenome</name>
    <dbReference type="NCBI Taxonomy" id="412755"/>
    <lineage>
        <taxon>unclassified sequences</taxon>
        <taxon>metagenomes</taxon>
        <taxon>ecological metagenomes</taxon>
    </lineage>
</organism>
<dbReference type="InterPro" id="IPR000683">
    <property type="entry name" value="Gfo/Idh/MocA-like_OxRdtase_N"/>
</dbReference>
<comment type="caution">
    <text evidence="2">The sequence shown here is derived from an EMBL/GenBank/DDBJ whole genome shotgun (WGS) entry which is preliminary data.</text>
</comment>
<dbReference type="EMBL" id="LAZR01069800">
    <property type="protein sequence ID" value="KKK46996.1"/>
    <property type="molecule type" value="Genomic_DNA"/>
</dbReference>
<protein>
    <recommendedName>
        <fullName evidence="1">Gfo/Idh/MocA-like oxidoreductase N-terminal domain-containing protein</fullName>
    </recommendedName>
</protein>
<dbReference type="Pfam" id="PF01408">
    <property type="entry name" value="GFO_IDH_MocA"/>
    <property type="match status" value="1"/>
</dbReference>
<evidence type="ECO:0000313" key="2">
    <source>
        <dbReference type="EMBL" id="KKK46996.1"/>
    </source>
</evidence>
<reference evidence="2" key="1">
    <citation type="journal article" date="2015" name="Nature">
        <title>Complex archaea that bridge the gap between prokaryotes and eukaryotes.</title>
        <authorList>
            <person name="Spang A."/>
            <person name="Saw J.H."/>
            <person name="Jorgensen S.L."/>
            <person name="Zaremba-Niedzwiedzka K."/>
            <person name="Martijn J."/>
            <person name="Lind A.E."/>
            <person name="van Eijk R."/>
            <person name="Schleper C."/>
            <person name="Guy L."/>
            <person name="Ettema T.J."/>
        </authorList>
    </citation>
    <scope>NUCLEOTIDE SEQUENCE</scope>
</reference>
<sequence>MKQKFRVLVVGVGDMGSSHALGYSQLPGYDIAGFVVASNTSRAEKLAGDLGLSIPIYTDFYKAMKEIKPEVVSINTYT</sequence>
<accession>A0A0F8YG47</accession>